<evidence type="ECO:0000313" key="3">
    <source>
        <dbReference type="Proteomes" id="UP000824782"/>
    </source>
</evidence>
<evidence type="ECO:0000256" key="1">
    <source>
        <dbReference type="SAM" id="MobiDB-lite"/>
    </source>
</evidence>
<reference evidence="2" key="1">
    <citation type="thesis" date="2020" institute="ProQuest LLC" country="789 East Eisenhower Parkway, Ann Arbor, MI, USA">
        <title>Comparative Genomics and Chromosome Evolution.</title>
        <authorList>
            <person name="Mudd A.B."/>
        </authorList>
    </citation>
    <scope>NUCLEOTIDE SEQUENCE</scope>
    <source>
        <strain evidence="2">237g6f4</strain>
        <tissue evidence="2">Blood</tissue>
    </source>
</reference>
<gene>
    <name evidence="2" type="ORF">GDO81_003570</name>
</gene>
<feature type="compositionally biased region" description="Polar residues" evidence="1">
    <location>
        <begin position="217"/>
        <end position="227"/>
    </location>
</feature>
<comment type="caution">
    <text evidence="2">The sequence shown here is derived from an EMBL/GenBank/DDBJ whole genome shotgun (WGS) entry which is preliminary data.</text>
</comment>
<dbReference type="Proteomes" id="UP000824782">
    <property type="component" value="Unassembled WGS sequence"/>
</dbReference>
<dbReference type="EMBL" id="WNYA01000010">
    <property type="protein sequence ID" value="KAG8553843.1"/>
    <property type="molecule type" value="Genomic_DNA"/>
</dbReference>
<proteinExistence type="predicted"/>
<feature type="compositionally biased region" description="Pro residues" evidence="1">
    <location>
        <begin position="100"/>
        <end position="110"/>
    </location>
</feature>
<sequence>MLPPASPPMLRRKSLPVLRAPACRPACAATVADTPCMPAGKSSFPLCSAPSRSASHCSAPSLSALLLSWSAPHCSAYSVPFRSAPPSPPLCSPPLLRSAPPAPKISPPARSPSSQPRTAAYPSPSSYRGSPSTHKCLRSQPQEQVEILPGRNGSGQQASVKRHGRSSGCAWWKEGAACRTGFMRDRTSKGPKNRGPSLYPGIFNERRVCSQMDFRSHITSSTAGTSEDTGRGRGGR</sequence>
<feature type="region of interest" description="Disordered" evidence="1">
    <location>
        <begin position="147"/>
        <end position="166"/>
    </location>
</feature>
<keyword evidence="3" id="KW-1185">Reference proteome</keyword>
<feature type="compositionally biased region" description="Low complexity" evidence="1">
    <location>
        <begin position="111"/>
        <end position="132"/>
    </location>
</feature>
<evidence type="ECO:0000313" key="2">
    <source>
        <dbReference type="EMBL" id="KAG8553843.1"/>
    </source>
</evidence>
<organism evidence="2 3">
    <name type="scientific">Engystomops pustulosus</name>
    <name type="common">Tungara frog</name>
    <name type="synonym">Physalaemus pustulosus</name>
    <dbReference type="NCBI Taxonomy" id="76066"/>
    <lineage>
        <taxon>Eukaryota</taxon>
        <taxon>Metazoa</taxon>
        <taxon>Chordata</taxon>
        <taxon>Craniata</taxon>
        <taxon>Vertebrata</taxon>
        <taxon>Euteleostomi</taxon>
        <taxon>Amphibia</taxon>
        <taxon>Batrachia</taxon>
        <taxon>Anura</taxon>
        <taxon>Neobatrachia</taxon>
        <taxon>Hyloidea</taxon>
        <taxon>Leptodactylidae</taxon>
        <taxon>Leiuperinae</taxon>
        <taxon>Engystomops</taxon>
    </lineage>
</organism>
<protein>
    <submittedName>
        <fullName evidence="2">Uncharacterized protein</fullName>
    </submittedName>
</protein>
<accession>A0AAV7A6K2</accession>
<dbReference type="AlphaFoldDB" id="A0AAV7A6K2"/>
<name>A0AAV7A6K2_ENGPU</name>
<feature type="region of interest" description="Disordered" evidence="1">
    <location>
        <begin position="92"/>
        <end position="141"/>
    </location>
</feature>
<feature type="region of interest" description="Disordered" evidence="1">
    <location>
        <begin position="214"/>
        <end position="236"/>
    </location>
</feature>